<proteinExistence type="predicted"/>
<evidence type="ECO:0000313" key="1">
    <source>
        <dbReference type="EMBL" id="ASG24707.1"/>
    </source>
</evidence>
<reference evidence="1 2" key="1">
    <citation type="submission" date="2017-06" db="EMBL/GenBank/DDBJ databases">
        <title>Complete genome sequence of Nitrospirillum amazonense strain CBAmC, an endophytic nitrogen-fixing and plant growth-promoting bacterium, isolated from sugarcane.</title>
        <authorList>
            <person name="Schwab S."/>
            <person name="dos Santos Teixeira K.R."/>
            <person name="Simoes Araujo J.L."/>
            <person name="Soares Vidal M."/>
            <person name="Borges de Freitas H.R."/>
            <person name="Rivello Crivelaro A.L."/>
            <person name="Bueno de Camargo Nunes A."/>
            <person name="dos Santos C.M."/>
            <person name="Palmeira da Silva Rosa D."/>
            <person name="da Silva Padilha D."/>
            <person name="da Silva E."/>
            <person name="Araujo Terra L."/>
            <person name="Soares Mendes V."/>
            <person name="Farinelli L."/>
            <person name="Magalhaes Cruz L."/>
            <person name="Baldani J.I."/>
        </authorList>
    </citation>
    <scope>NUCLEOTIDE SEQUENCE [LARGE SCALE GENOMIC DNA]</scope>
    <source>
        <strain evidence="1 2">CBAmC</strain>
    </source>
</reference>
<dbReference type="InterPro" id="IPR027417">
    <property type="entry name" value="P-loop_NTPase"/>
</dbReference>
<accession>A0A248K159</accession>
<dbReference type="EMBL" id="CP022112">
    <property type="protein sequence ID" value="ASG24707.1"/>
    <property type="molecule type" value="Genomic_DNA"/>
</dbReference>
<sequence>MNRTFRDFIDWSIKSNDVGSIIKNYHVIHLTGAAFRYRMDGYYAPNTQDLNDLKALLENWSTFGIVRRFDESMALFNAAYGSLFPGLFEGSCHENITNAAFISDEMEVERARDLAGADIIADFIDSNYLDMELYSWAQQIFDRKLHVAVAAA</sequence>
<dbReference type="Proteomes" id="UP000197153">
    <property type="component" value="Chromosome 3"/>
</dbReference>
<protein>
    <submittedName>
        <fullName evidence="1">Uncharacterized protein</fullName>
    </submittedName>
</protein>
<organism evidence="1 2">
    <name type="scientific">Nitrospirillum viridazoti CBAmc</name>
    <dbReference type="NCBI Taxonomy" id="1441467"/>
    <lineage>
        <taxon>Bacteria</taxon>
        <taxon>Pseudomonadati</taxon>
        <taxon>Pseudomonadota</taxon>
        <taxon>Alphaproteobacteria</taxon>
        <taxon>Rhodospirillales</taxon>
        <taxon>Azospirillaceae</taxon>
        <taxon>Nitrospirillum</taxon>
        <taxon>Nitrospirillum viridazoti</taxon>
    </lineage>
</organism>
<dbReference type="KEGG" id="nao:Y958_28080"/>
<evidence type="ECO:0000313" key="2">
    <source>
        <dbReference type="Proteomes" id="UP000197153"/>
    </source>
</evidence>
<keyword evidence="2" id="KW-1185">Reference proteome</keyword>
<dbReference type="AlphaFoldDB" id="A0A248K159"/>
<dbReference type="Gene3D" id="3.40.50.300">
    <property type="entry name" value="P-loop containing nucleotide triphosphate hydrolases"/>
    <property type="match status" value="1"/>
</dbReference>
<gene>
    <name evidence="1" type="ORF">Y958_28080</name>
</gene>
<name>A0A248K159_9PROT</name>